<dbReference type="Gene3D" id="3.30.710.10">
    <property type="entry name" value="Potassium Channel Kv1.1, Chain A"/>
    <property type="match status" value="1"/>
</dbReference>
<dbReference type="SUPFAM" id="SSF54928">
    <property type="entry name" value="RNA-binding domain, RBD"/>
    <property type="match status" value="1"/>
</dbReference>
<dbReference type="CDD" id="cd18186">
    <property type="entry name" value="BTB_POZ_ZBTB_KLHL-like"/>
    <property type="match status" value="1"/>
</dbReference>
<dbReference type="PROSITE" id="PS50097">
    <property type="entry name" value="BTB"/>
    <property type="match status" value="1"/>
</dbReference>
<dbReference type="PANTHER" id="PTHR24410">
    <property type="entry name" value="HL07962P-RELATED"/>
    <property type="match status" value="1"/>
</dbReference>
<evidence type="ECO:0000313" key="4">
    <source>
        <dbReference type="EMBL" id="KAJ3451441.1"/>
    </source>
</evidence>
<proteinExistence type="predicted"/>
<dbReference type="InterPro" id="IPR051481">
    <property type="entry name" value="BTB-POZ/Galectin-3-binding"/>
</dbReference>
<feature type="domain" description="BTB" evidence="2">
    <location>
        <begin position="112"/>
        <end position="178"/>
    </location>
</feature>
<dbReference type="Gene3D" id="3.30.70.330">
    <property type="match status" value="1"/>
</dbReference>
<feature type="domain" description="RRM" evidence="3">
    <location>
        <begin position="218"/>
        <end position="292"/>
    </location>
</feature>
<dbReference type="InterPro" id="IPR012677">
    <property type="entry name" value="Nucleotide-bd_a/b_plait_sf"/>
</dbReference>
<protein>
    <recommendedName>
        <fullName evidence="6">BTB domain-containing protein</fullName>
    </recommendedName>
</protein>
<sequence>MDCYLSKHLQTFNEDFKNFYEFQENTDMIIKEIKVHSIMIKIRLGIDATDVKLLLEDYSKEVVKYFLNWLYFDENKHLSVLHVIFKKFKINNPGKKTVRNDISNYYHLDKDYDFDLIVEEKKIPCHKFILQARSNVFRGFFTSINEKVTSLQDLSGKSYNTMKLFIKFLYLDKIDTSEIPTKNLTDLKELGEYYQLNENSPLIFSINLDIEREIKSNRTVQLRNLDLKDEDKIEPIFSKYGKILSIKKIKSKTEHFDFLIEYSKSNEAHEAITNLNCTRVNDKTILTQTKETNALVNFFSKRIYPFPVNTSYLF</sequence>
<gene>
    <name evidence="4" type="ORF">M0812_03183</name>
</gene>
<comment type="caution">
    <text evidence="4">The sequence shown here is derived from an EMBL/GenBank/DDBJ whole genome shotgun (WGS) entry which is preliminary data.</text>
</comment>
<dbReference type="SMART" id="SM00225">
    <property type="entry name" value="BTB"/>
    <property type="match status" value="1"/>
</dbReference>
<evidence type="ECO:0008006" key="6">
    <source>
        <dbReference type="Google" id="ProtNLM"/>
    </source>
</evidence>
<keyword evidence="1" id="KW-0694">RNA-binding</keyword>
<evidence type="ECO:0000256" key="1">
    <source>
        <dbReference type="PROSITE-ProRule" id="PRU00176"/>
    </source>
</evidence>
<dbReference type="GO" id="GO:0003723">
    <property type="term" value="F:RNA binding"/>
    <property type="evidence" value="ECO:0007669"/>
    <property type="project" value="UniProtKB-UniRule"/>
</dbReference>
<accession>A0AAV8AAY2</accession>
<name>A0AAV8AAY2_9EUKA</name>
<dbReference type="InterPro" id="IPR000504">
    <property type="entry name" value="RRM_dom"/>
</dbReference>
<dbReference type="InterPro" id="IPR035979">
    <property type="entry name" value="RBD_domain_sf"/>
</dbReference>
<dbReference type="Pfam" id="PF00651">
    <property type="entry name" value="BTB"/>
    <property type="match status" value="1"/>
</dbReference>
<dbReference type="Pfam" id="PF00076">
    <property type="entry name" value="RRM_1"/>
    <property type="match status" value="1"/>
</dbReference>
<dbReference type="InterPro" id="IPR011333">
    <property type="entry name" value="SKP1/BTB/POZ_sf"/>
</dbReference>
<dbReference type="CDD" id="cd00590">
    <property type="entry name" value="RRM_SF"/>
    <property type="match status" value="1"/>
</dbReference>
<organism evidence="4 5">
    <name type="scientific">Anaeramoeba flamelloides</name>
    <dbReference type="NCBI Taxonomy" id="1746091"/>
    <lineage>
        <taxon>Eukaryota</taxon>
        <taxon>Metamonada</taxon>
        <taxon>Anaeramoebidae</taxon>
        <taxon>Anaeramoeba</taxon>
    </lineage>
</organism>
<reference evidence="4" key="1">
    <citation type="submission" date="2022-08" db="EMBL/GenBank/DDBJ databases">
        <title>Novel sulphate-reducing endosymbionts in the free-living metamonad Anaeramoeba.</title>
        <authorList>
            <person name="Jerlstrom-Hultqvist J."/>
            <person name="Cepicka I."/>
            <person name="Gallot-Lavallee L."/>
            <person name="Salas-Leiva D."/>
            <person name="Curtis B.A."/>
            <person name="Zahonova K."/>
            <person name="Pipaliya S."/>
            <person name="Dacks J."/>
            <person name="Roger A.J."/>
        </authorList>
    </citation>
    <scope>NUCLEOTIDE SEQUENCE</scope>
    <source>
        <strain evidence="4">Busselton2</strain>
    </source>
</reference>
<dbReference type="InterPro" id="IPR000210">
    <property type="entry name" value="BTB/POZ_dom"/>
</dbReference>
<evidence type="ECO:0000259" key="3">
    <source>
        <dbReference type="PROSITE" id="PS50102"/>
    </source>
</evidence>
<dbReference type="Proteomes" id="UP001146793">
    <property type="component" value="Unassembled WGS sequence"/>
</dbReference>
<dbReference type="PANTHER" id="PTHR24410:SF23">
    <property type="entry name" value="BTB DOMAIN-CONTAINING PROTEIN-RELATED"/>
    <property type="match status" value="1"/>
</dbReference>
<dbReference type="SUPFAM" id="SSF54695">
    <property type="entry name" value="POZ domain"/>
    <property type="match status" value="1"/>
</dbReference>
<dbReference type="PROSITE" id="PS50102">
    <property type="entry name" value="RRM"/>
    <property type="match status" value="1"/>
</dbReference>
<dbReference type="EMBL" id="JANTQA010000008">
    <property type="protein sequence ID" value="KAJ3451441.1"/>
    <property type="molecule type" value="Genomic_DNA"/>
</dbReference>
<evidence type="ECO:0000313" key="5">
    <source>
        <dbReference type="Proteomes" id="UP001146793"/>
    </source>
</evidence>
<evidence type="ECO:0000259" key="2">
    <source>
        <dbReference type="PROSITE" id="PS50097"/>
    </source>
</evidence>
<dbReference type="AlphaFoldDB" id="A0AAV8AAY2"/>